<keyword evidence="4" id="KW-1185">Reference proteome</keyword>
<accession>A0A8H5SYK2</accession>
<evidence type="ECO:0000259" key="2">
    <source>
        <dbReference type="PROSITE" id="PS50158"/>
    </source>
</evidence>
<sequence length="604" mass="68109">MKGKRLFSDSATFEKKKKKTLLRLGCEVFVGSESEALISFGPISPRARHLKPTYWPSQFSSPPREFSSLEFIDYLFHRHAVPPAKPAFAWDQSAPPAEPAPPVAQQLFKIVQDIYGPRGYSVPGLGNPANEPAVAPITQHDNPAPDKYKKALKFQSKAGQSAEPEPTHTFAKVAWTAGQNKLVDDAARRATEACPDKVVIRVLPWKREFANLQRVTDAKPAVTETHSLASNVDLAMADHLDAFRARQFENSHPSCVFASLSQIALVEFARHTDFVPQLIVVDEAARLTEKLSLAPQAEWQSAFCIYIGDTQQFPPIALTVKQRDFKAIFSYQRQTSPFHRIGDAGRILARRSRNYRARVNAASWAQTMFYGGNMSIVHRNHSEASKEFHNWMEEKFKKFGCLSTTVIIRPDNAEELKTGNSYANPANANFAVQLVVQLYRDAALVDAQDFSKRASVLILTPYREQKRLHKADVIILNLVRTVKKSFISEAPRMNVSMTRARLGQFVVGPGKKTPLEWPLNHLVAFLEERSAVINLRDRCRWYLMCQNCCQPGHLATECTFKPKCVRCDTSRISGFHRHKALEQVYVTEREGRALCLRLSETFVA</sequence>
<keyword evidence="1" id="KW-0863">Zinc-finger</keyword>
<dbReference type="PROSITE" id="PS50158">
    <property type="entry name" value="ZF_CCHC"/>
    <property type="match status" value="1"/>
</dbReference>
<dbReference type="Pfam" id="PF13087">
    <property type="entry name" value="AAA_12"/>
    <property type="match status" value="1"/>
</dbReference>
<dbReference type="GO" id="GO:0008270">
    <property type="term" value="F:zinc ion binding"/>
    <property type="evidence" value="ECO:0007669"/>
    <property type="project" value="UniProtKB-KW"/>
</dbReference>
<dbReference type="InterPro" id="IPR045055">
    <property type="entry name" value="DNA2/NAM7-like"/>
</dbReference>
<dbReference type="InterPro" id="IPR027417">
    <property type="entry name" value="P-loop_NTPase"/>
</dbReference>
<dbReference type="Gene3D" id="3.40.50.300">
    <property type="entry name" value="P-loop containing nucleotide triphosphate hydrolases"/>
    <property type="match status" value="3"/>
</dbReference>
<dbReference type="EMBL" id="JAAQPE010000556">
    <property type="protein sequence ID" value="KAF5659279.1"/>
    <property type="molecule type" value="Genomic_DNA"/>
</dbReference>
<dbReference type="InterPro" id="IPR001878">
    <property type="entry name" value="Znf_CCHC"/>
</dbReference>
<comment type="caution">
    <text evidence="3">The sequence shown here is derived from an EMBL/GenBank/DDBJ whole genome shotgun (WGS) entry which is preliminary data.</text>
</comment>
<keyword evidence="1" id="KW-0479">Metal-binding</keyword>
<reference evidence="4" key="1">
    <citation type="journal article" date="2020" name="BMC Genomics">
        <title>Correction to: Identification and distribution of gene clusters required for synthesis of sphingolipid metabolism inhibitors in diverse species of the filamentous fungus Fusarium.</title>
        <authorList>
            <person name="Kim H.S."/>
            <person name="Lohmar J.M."/>
            <person name="Busman M."/>
            <person name="Brown D.W."/>
            <person name="Naumann T.A."/>
            <person name="Divon H.H."/>
            <person name="Lysoe E."/>
            <person name="Uhlig S."/>
            <person name="Proctor R.H."/>
        </authorList>
    </citation>
    <scope>NUCLEOTIDE SEQUENCE [LARGE SCALE GENOMIC DNA]</scope>
    <source>
        <strain evidence="4">NRRL 25331</strain>
    </source>
</reference>
<dbReference type="InterPro" id="IPR041679">
    <property type="entry name" value="DNA2/NAM7-like_C"/>
</dbReference>
<evidence type="ECO:0000313" key="3">
    <source>
        <dbReference type="EMBL" id="KAF5659279.1"/>
    </source>
</evidence>
<organism evidence="3 4">
    <name type="scientific">Fusarium circinatum</name>
    <name type="common">Pitch canker fungus</name>
    <name type="synonym">Gibberella circinata</name>
    <dbReference type="NCBI Taxonomy" id="48490"/>
    <lineage>
        <taxon>Eukaryota</taxon>
        <taxon>Fungi</taxon>
        <taxon>Dikarya</taxon>
        <taxon>Ascomycota</taxon>
        <taxon>Pezizomycotina</taxon>
        <taxon>Sordariomycetes</taxon>
        <taxon>Hypocreomycetidae</taxon>
        <taxon>Hypocreales</taxon>
        <taxon>Nectriaceae</taxon>
        <taxon>Fusarium</taxon>
        <taxon>Fusarium fujikuroi species complex</taxon>
    </lineage>
</organism>
<dbReference type="PANTHER" id="PTHR10887">
    <property type="entry name" value="DNA2/NAM7 HELICASE FAMILY"/>
    <property type="match status" value="1"/>
</dbReference>
<dbReference type="GO" id="GO:0003676">
    <property type="term" value="F:nucleic acid binding"/>
    <property type="evidence" value="ECO:0007669"/>
    <property type="project" value="InterPro"/>
</dbReference>
<name>A0A8H5SYK2_FUSCI</name>
<proteinExistence type="predicted"/>
<gene>
    <name evidence="3" type="ORF">FCIRC_12561</name>
</gene>
<dbReference type="Proteomes" id="UP000572754">
    <property type="component" value="Unassembled WGS sequence"/>
</dbReference>
<reference evidence="3 4" key="2">
    <citation type="submission" date="2020-05" db="EMBL/GenBank/DDBJ databases">
        <title>Identification and distribution of gene clusters putatively required for synthesis of sphingolipid metabolism inhibitors in phylogenetically diverse species of the filamentous fungus Fusarium.</title>
        <authorList>
            <person name="Kim H.-S."/>
            <person name="Busman M."/>
            <person name="Brown D.W."/>
            <person name="Divon H."/>
            <person name="Uhlig S."/>
            <person name="Proctor R.H."/>
        </authorList>
    </citation>
    <scope>NUCLEOTIDE SEQUENCE [LARGE SCALE GENOMIC DNA]</scope>
    <source>
        <strain evidence="3 4">NRRL 25331</strain>
    </source>
</reference>
<keyword evidence="1" id="KW-0862">Zinc</keyword>
<dbReference type="AlphaFoldDB" id="A0A8H5SYK2"/>
<feature type="domain" description="CCHC-type" evidence="2">
    <location>
        <begin position="545"/>
        <end position="558"/>
    </location>
</feature>
<evidence type="ECO:0000313" key="4">
    <source>
        <dbReference type="Proteomes" id="UP000572754"/>
    </source>
</evidence>
<evidence type="ECO:0000256" key="1">
    <source>
        <dbReference type="PROSITE-ProRule" id="PRU00047"/>
    </source>
</evidence>
<dbReference type="PANTHER" id="PTHR10887:SF495">
    <property type="entry name" value="HELICASE SENATAXIN ISOFORM X1-RELATED"/>
    <property type="match status" value="1"/>
</dbReference>
<protein>
    <recommendedName>
        <fullName evidence="2">CCHC-type domain-containing protein</fullName>
    </recommendedName>
</protein>